<evidence type="ECO:0000313" key="3">
    <source>
        <dbReference type="Proteomes" id="UP001642540"/>
    </source>
</evidence>
<feature type="transmembrane region" description="Helical" evidence="1">
    <location>
        <begin position="79"/>
        <end position="102"/>
    </location>
</feature>
<evidence type="ECO:0000313" key="2">
    <source>
        <dbReference type="EMBL" id="CAL8127543.1"/>
    </source>
</evidence>
<keyword evidence="1" id="KW-0472">Membrane</keyword>
<accession>A0ABP1RGH1</accession>
<keyword evidence="3" id="KW-1185">Reference proteome</keyword>
<reference evidence="2 3" key="1">
    <citation type="submission" date="2024-08" db="EMBL/GenBank/DDBJ databases">
        <authorList>
            <person name="Cucini C."/>
            <person name="Frati F."/>
        </authorList>
    </citation>
    <scope>NUCLEOTIDE SEQUENCE [LARGE SCALE GENOMIC DNA]</scope>
</reference>
<feature type="transmembrane region" description="Helical" evidence="1">
    <location>
        <begin position="114"/>
        <end position="135"/>
    </location>
</feature>
<evidence type="ECO:0000256" key="1">
    <source>
        <dbReference type="SAM" id="Phobius"/>
    </source>
</evidence>
<keyword evidence="1" id="KW-0812">Transmembrane</keyword>
<proteinExistence type="predicted"/>
<feature type="transmembrane region" description="Helical" evidence="1">
    <location>
        <begin position="147"/>
        <end position="165"/>
    </location>
</feature>
<organism evidence="2 3">
    <name type="scientific">Orchesella dallaii</name>
    <dbReference type="NCBI Taxonomy" id="48710"/>
    <lineage>
        <taxon>Eukaryota</taxon>
        <taxon>Metazoa</taxon>
        <taxon>Ecdysozoa</taxon>
        <taxon>Arthropoda</taxon>
        <taxon>Hexapoda</taxon>
        <taxon>Collembola</taxon>
        <taxon>Entomobryomorpha</taxon>
        <taxon>Entomobryoidea</taxon>
        <taxon>Orchesellidae</taxon>
        <taxon>Orchesellinae</taxon>
        <taxon>Orchesella</taxon>
    </lineage>
</organism>
<name>A0ABP1RGH1_9HEXA</name>
<keyword evidence="1" id="KW-1133">Transmembrane helix</keyword>
<dbReference type="EMBL" id="CAXLJM020000072">
    <property type="protein sequence ID" value="CAL8127543.1"/>
    <property type="molecule type" value="Genomic_DNA"/>
</dbReference>
<gene>
    <name evidence="2" type="ORF">ODALV1_LOCUS21890</name>
</gene>
<comment type="caution">
    <text evidence="2">The sequence shown here is derived from an EMBL/GenBank/DDBJ whole genome shotgun (WGS) entry which is preliminary data.</text>
</comment>
<protein>
    <submittedName>
        <fullName evidence="2">Uncharacterized protein</fullName>
    </submittedName>
</protein>
<dbReference type="Proteomes" id="UP001642540">
    <property type="component" value="Unassembled WGS sequence"/>
</dbReference>
<sequence length="187" mass="20315">MATNPCCCCCIFAKTGALLIGCLNIVASLRKVMQISWELFDGNSHLESGSENAVLNVTLGQVDGLVNTGVENVSKPYEVVLAVELFLNVLNIIFAVILVHGIRKEQPCLVKANLIFSILFFGLSLILRISGIFLGVKISFSRDSSEIIANLARAYFIYVVYCAYMEIRVGTLQGMAGRERGNGGSKT</sequence>